<feature type="domain" description="MobA-like NTP transferase" evidence="1">
    <location>
        <begin position="4"/>
        <end position="142"/>
    </location>
</feature>
<evidence type="ECO:0000259" key="1">
    <source>
        <dbReference type="Pfam" id="PF12804"/>
    </source>
</evidence>
<name>A0A6J7B8B2_9ZZZZ</name>
<proteinExistence type="predicted"/>
<dbReference type="GO" id="GO:0016779">
    <property type="term" value="F:nucleotidyltransferase activity"/>
    <property type="evidence" value="ECO:0007669"/>
    <property type="project" value="UniProtKB-ARBA"/>
</dbReference>
<accession>A0A6J7B8B2</accession>
<dbReference type="PANTHER" id="PTHR43777:SF1">
    <property type="entry name" value="MOLYBDENUM COFACTOR CYTIDYLYLTRANSFERASE"/>
    <property type="match status" value="1"/>
</dbReference>
<gene>
    <name evidence="2" type="ORF">UFOPK2342_00297</name>
    <name evidence="3" type="ORF">UFOPK2423_00165</name>
    <name evidence="4" type="ORF">UFOPK3266_00418</name>
    <name evidence="5" type="ORF">UFOPK4367_00275</name>
</gene>
<sequence length="184" mass="19546">MVVGLLLAAGVGRRFGGPKAPHIYHGERLVDRGVRLLKEAGCDTIVVVLGAWVGEVPDATVIVNREWERGQASSLLCGLESIPESAEQICILLVDQIGMTSGAISRVINSSESLAAASVDAIFSPPVSLKREHFDTLHSDLSDALMDSERSDQGAKHYFLSNGGALIPIDDVASLEDLDENPAT</sequence>
<dbReference type="EMBL" id="CAFBAA010000007">
    <property type="protein sequence ID" value="CAB4841607.1"/>
    <property type="molecule type" value="Genomic_DNA"/>
</dbReference>
<dbReference type="PANTHER" id="PTHR43777">
    <property type="entry name" value="MOLYBDENUM COFACTOR CYTIDYLYLTRANSFERASE"/>
    <property type="match status" value="1"/>
</dbReference>
<dbReference type="Gene3D" id="3.90.550.10">
    <property type="entry name" value="Spore Coat Polysaccharide Biosynthesis Protein SpsA, Chain A"/>
    <property type="match status" value="1"/>
</dbReference>
<reference evidence="4" key="1">
    <citation type="submission" date="2020-05" db="EMBL/GenBank/DDBJ databases">
        <authorList>
            <person name="Chiriac C."/>
            <person name="Salcher M."/>
            <person name="Ghai R."/>
            <person name="Kavagutti S V."/>
        </authorList>
    </citation>
    <scope>NUCLEOTIDE SEQUENCE</scope>
</reference>
<evidence type="ECO:0000313" key="3">
    <source>
        <dbReference type="EMBL" id="CAB4684355.1"/>
    </source>
</evidence>
<evidence type="ECO:0000313" key="5">
    <source>
        <dbReference type="EMBL" id="CAB5072315.1"/>
    </source>
</evidence>
<evidence type="ECO:0000313" key="4">
    <source>
        <dbReference type="EMBL" id="CAB4841607.1"/>
    </source>
</evidence>
<dbReference type="Pfam" id="PF12804">
    <property type="entry name" value="NTP_transf_3"/>
    <property type="match status" value="1"/>
</dbReference>
<dbReference type="InterPro" id="IPR025877">
    <property type="entry name" value="MobA-like_NTP_Trfase"/>
</dbReference>
<dbReference type="AlphaFoldDB" id="A0A6J7B8B2"/>
<protein>
    <submittedName>
        <fullName evidence="4">Unannotated protein</fullName>
    </submittedName>
</protein>
<dbReference type="InterPro" id="IPR029044">
    <property type="entry name" value="Nucleotide-diphossugar_trans"/>
</dbReference>
<evidence type="ECO:0000313" key="2">
    <source>
        <dbReference type="EMBL" id="CAB4668704.1"/>
    </source>
</evidence>
<dbReference type="SUPFAM" id="SSF53448">
    <property type="entry name" value="Nucleotide-diphospho-sugar transferases"/>
    <property type="match status" value="1"/>
</dbReference>
<dbReference type="EMBL" id="CAEZXB010000003">
    <property type="protein sequence ID" value="CAB4668704.1"/>
    <property type="molecule type" value="Genomic_DNA"/>
</dbReference>
<dbReference type="EMBL" id="CAEZXN010000002">
    <property type="protein sequence ID" value="CAB4684355.1"/>
    <property type="molecule type" value="Genomic_DNA"/>
</dbReference>
<dbReference type="EMBL" id="CAFBRC010000012">
    <property type="protein sequence ID" value="CAB5072315.1"/>
    <property type="molecule type" value="Genomic_DNA"/>
</dbReference>
<organism evidence="4">
    <name type="scientific">freshwater metagenome</name>
    <dbReference type="NCBI Taxonomy" id="449393"/>
    <lineage>
        <taxon>unclassified sequences</taxon>
        <taxon>metagenomes</taxon>
        <taxon>ecological metagenomes</taxon>
    </lineage>
</organism>